<comment type="caution">
    <text evidence="8">The sequence shown here is derived from an EMBL/GenBank/DDBJ whole genome shotgun (WGS) entry which is preliminary data.</text>
</comment>
<dbReference type="InterPro" id="IPR001789">
    <property type="entry name" value="Sig_transdc_resp-reg_receiver"/>
</dbReference>
<evidence type="ECO:0000313" key="9">
    <source>
        <dbReference type="Proteomes" id="UP000587760"/>
    </source>
</evidence>
<dbReference type="PANTHER" id="PTHR32071">
    <property type="entry name" value="TRANSCRIPTIONAL REGULATORY PROTEIN"/>
    <property type="match status" value="1"/>
</dbReference>
<evidence type="ECO:0000259" key="7">
    <source>
        <dbReference type="PROSITE" id="PS50110"/>
    </source>
</evidence>
<name>A0A841RDW6_9SPIO</name>
<dbReference type="Pfam" id="PF00158">
    <property type="entry name" value="Sigma54_activat"/>
    <property type="match status" value="1"/>
</dbReference>
<dbReference type="InterPro" id="IPR027417">
    <property type="entry name" value="P-loop_NTPase"/>
</dbReference>
<dbReference type="PROSITE" id="PS50110">
    <property type="entry name" value="RESPONSE_REGULATORY"/>
    <property type="match status" value="1"/>
</dbReference>
<dbReference type="EMBL" id="JACHGJ010000008">
    <property type="protein sequence ID" value="MBB6481816.1"/>
    <property type="molecule type" value="Genomic_DNA"/>
</dbReference>
<keyword evidence="5" id="KW-0597">Phosphoprotein</keyword>
<dbReference type="SMART" id="SM00448">
    <property type="entry name" value="REC"/>
    <property type="match status" value="1"/>
</dbReference>
<dbReference type="Proteomes" id="UP000587760">
    <property type="component" value="Unassembled WGS sequence"/>
</dbReference>
<dbReference type="PROSITE" id="PS00688">
    <property type="entry name" value="SIGMA54_INTERACT_3"/>
    <property type="match status" value="1"/>
</dbReference>
<dbReference type="CDD" id="cd00009">
    <property type="entry name" value="AAA"/>
    <property type="match status" value="1"/>
</dbReference>
<dbReference type="GO" id="GO:0000160">
    <property type="term" value="P:phosphorelay signal transduction system"/>
    <property type="evidence" value="ECO:0007669"/>
    <property type="project" value="InterPro"/>
</dbReference>
<dbReference type="SUPFAM" id="SSF52172">
    <property type="entry name" value="CheY-like"/>
    <property type="match status" value="1"/>
</dbReference>
<evidence type="ECO:0000256" key="4">
    <source>
        <dbReference type="ARBA" id="ARBA00023163"/>
    </source>
</evidence>
<dbReference type="Gene3D" id="1.10.10.60">
    <property type="entry name" value="Homeodomain-like"/>
    <property type="match status" value="1"/>
</dbReference>
<dbReference type="GO" id="GO:0005524">
    <property type="term" value="F:ATP binding"/>
    <property type="evidence" value="ECO:0007669"/>
    <property type="project" value="UniProtKB-KW"/>
</dbReference>
<sequence length="467" mass="51744">MSDSNQTIIVIDDDKPILVNLEMVLQSDGFNSVETFSSGIEGLEYIQSGKGDVVLLDLNLPEISGLEILKTIKKERPLLPVIIITGQNDVATAVEIMKNGAFDYLAKPNDIGRVTVSVQNALRMGELRSSFTLLKRQFFKDDLDRPEAFASIITENPAMYRIFHYMEAIRHTSQPVLITGETGVGKELFARAFHTLCGCEGEFIPLDVSFHDNIMLTDALFGHVKGAYTGAEDTRGGLVKAAKGGTLLLDEIGDLSLEAQSVLLRFIQEREFRQGGDDRLQYSDARIILATNRDLQAMVYEGKFRKDLYYRLETHNINIPPLRKRYGDIVLLTEHFVALSCEDLSIPVPVISPGFIKVLESYSFPGNVRELQNIIQHAVTMSAGELSAESLADKIDQIPGEKAPGGDGKSILFGGRDFPTLKEAENLLVDEALKKADYHQGKAAELLGISRQALNKRLRQRSEALSE</sequence>
<dbReference type="Gene3D" id="1.10.8.60">
    <property type="match status" value="1"/>
</dbReference>
<keyword evidence="3" id="KW-0805">Transcription regulation</keyword>
<evidence type="ECO:0000256" key="5">
    <source>
        <dbReference type="PROSITE-ProRule" id="PRU00169"/>
    </source>
</evidence>
<dbReference type="InterPro" id="IPR002197">
    <property type="entry name" value="HTH_Fis"/>
</dbReference>
<protein>
    <submittedName>
        <fullName evidence="8">DNA-binding NtrC family response regulator</fullName>
    </submittedName>
</protein>
<dbReference type="InterPro" id="IPR003593">
    <property type="entry name" value="AAA+_ATPase"/>
</dbReference>
<keyword evidence="9" id="KW-1185">Reference proteome</keyword>
<keyword evidence="8" id="KW-0238">DNA-binding</keyword>
<keyword evidence="2" id="KW-0067">ATP-binding</keyword>
<keyword evidence="4" id="KW-0804">Transcription</keyword>
<dbReference type="GO" id="GO:0043565">
    <property type="term" value="F:sequence-specific DNA binding"/>
    <property type="evidence" value="ECO:0007669"/>
    <property type="project" value="InterPro"/>
</dbReference>
<dbReference type="InterPro" id="IPR009057">
    <property type="entry name" value="Homeodomain-like_sf"/>
</dbReference>
<dbReference type="PROSITE" id="PS00675">
    <property type="entry name" value="SIGMA54_INTERACT_1"/>
    <property type="match status" value="1"/>
</dbReference>
<dbReference type="Gene3D" id="3.40.50.300">
    <property type="entry name" value="P-loop containing nucleotide triphosphate hydrolases"/>
    <property type="match status" value="1"/>
</dbReference>
<dbReference type="InterPro" id="IPR011006">
    <property type="entry name" value="CheY-like_superfamily"/>
</dbReference>
<evidence type="ECO:0000259" key="6">
    <source>
        <dbReference type="PROSITE" id="PS50045"/>
    </source>
</evidence>
<proteinExistence type="predicted"/>
<feature type="modified residue" description="4-aspartylphosphate" evidence="5">
    <location>
        <position position="57"/>
    </location>
</feature>
<dbReference type="FunFam" id="3.40.50.300:FF:000006">
    <property type="entry name" value="DNA-binding transcriptional regulator NtrC"/>
    <property type="match status" value="1"/>
</dbReference>
<dbReference type="SUPFAM" id="SSF52540">
    <property type="entry name" value="P-loop containing nucleoside triphosphate hydrolases"/>
    <property type="match status" value="1"/>
</dbReference>
<dbReference type="GO" id="GO:0006355">
    <property type="term" value="P:regulation of DNA-templated transcription"/>
    <property type="evidence" value="ECO:0007669"/>
    <property type="project" value="InterPro"/>
</dbReference>
<dbReference type="InterPro" id="IPR058031">
    <property type="entry name" value="AAA_lid_NorR"/>
</dbReference>
<evidence type="ECO:0000256" key="2">
    <source>
        <dbReference type="ARBA" id="ARBA00022840"/>
    </source>
</evidence>
<evidence type="ECO:0000256" key="1">
    <source>
        <dbReference type="ARBA" id="ARBA00022741"/>
    </source>
</evidence>
<feature type="domain" description="Sigma-54 factor interaction" evidence="6">
    <location>
        <begin position="152"/>
        <end position="380"/>
    </location>
</feature>
<dbReference type="PROSITE" id="PS50045">
    <property type="entry name" value="SIGMA54_INTERACT_4"/>
    <property type="match status" value="1"/>
</dbReference>
<keyword evidence="1" id="KW-0547">Nucleotide-binding</keyword>
<evidence type="ECO:0000256" key="3">
    <source>
        <dbReference type="ARBA" id="ARBA00023015"/>
    </source>
</evidence>
<dbReference type="InterPro" id="IPR025944">
    <property type="entry name" value="Sigma_54_int_dom_CS"/>
</dbReference>
<dbReference type="SUPFAM" id="SSF46689">
    <property type="entry name" value="Homeodomain-like"/>
    <property type="match status" value="1"/>
</dbReference>
<dbReference type="AlphaFoldDB" id="A0A841RDW6"/>
<dbReference type="InterPro" id="IPR002078">
    <property type="entry name" value="Sigma_54_int"/>
</dbReference>
<dbReference type="InterPro" id="IPR025662">
    <property type="entry name" value="Sigma_54_int_dom_ATP-bd_1"/>
</dbReference>
<feature type="domain" description="Response regulatory" evidence="7">
    <location>
        <begin position="7"/>
        <end position="122"/>
    </location>
</feature>
<dbReference type="Pfam" id="PF25601">
    <property type="entry name" value="AAA_lid_14"/>
    <property type="match status" value="1"/>
</dbReference>
<dbReference type="PANTHER" id="PTHR32071:SF13">
    <property type="entry name" value="RESPONSE REGULATOR HSFA"/>
    <property type="match status" value="1"/>
</dbReference>
<dbReference type="PRINTS" id="PR01590">
    <property type="entry name" value="HTHFIS"/>
</dbReference>
<dbReference type="SMART" id="SM00382">
    <property type="entry name" value="AAA"/>
    <property type="match status" value="1"/>
</dbReference>
<accession>A0A841RDW6</accession>
<gene>
    <name evidence="8" type="ORF">HNR50_003497</name>
</gene>
<organism evidence="8 9">
    <name type="scientific">Spirochaeta isovalerica</name>
    <dbReference type="NCBI Taxonomy" id="150"/>
    <lineage>
        <taxon>Bacteria</taxon>
        <taxon>Pseudomonadati</taxon>
        <taxon>Spirochaetota</taxon>
        <taxon>Spirochaetia</taxon>
        <taxon>Spirochaetales</taxon>
        <taxon>Spirochaetaceae</taxon>
        <taxon>Spirochaeta</taxon>
    </lineage>
</organism>
<dbReference type="Pfam" id="PF00072">
    <property type="entry name" value="Response_reg"/>
    <property type="match status" value="1"/>
</dbReference>
<dbReference type="Gene3D" id="3.40.50.2300">
    <property type="match status" value="1"/>
</dbReference>
<evidence type="ECO:0000313" key="8">
    <source>
        <dbReference type="EMBL" id="MBB6481816.1"/>
    </source>
</evidence>
<dbReference type="RefSeq" id="WP_184748053.1">
    <property type="nucleotide sequence ID" value="NZ_JACHGJ010000008.1"/>
</dbReference>
<dbReference type="Pfam" id="PF02954">
    <property type="entry name" value="HTH_8"/>
    <property type="match status" value="1"/>
</dbReference>
<reference evidence="8 9" key="1">
    <citation type="submission" date="2020-08" db="EMBL/GenBank/DDBJ databases">
        <title>Genomic Encyclopedia of Type Strains, Phase IV (KMG-IV): sequencing the most valuable type-strain genomes for metagenomic binning, comparative biology and taxonomic classification.</title>
        <authorList>
            <person name="Goeker M."/>
        </authorList>
    </citation>
    <scope>NUCLEOTIDE SEQUENCE [LARGE SCALE GENOMIC DNA]</scope>
    <source>
        <strain evidence="8 9">DSM 2461</strain>
    </source>
</reference>